<evidence type="ECO:0000256" key="5">
    <source>
        <dbReference type="ARBA" id="ARBA00023242"/>
    </source>
</evidence>
<comment type="pathway">
    <text evidence="2 6">Protein modification; protein ubiquitination.</text>
</comment>
<dbReference type="EMBL" id="LR999453">
    <property type="protein sequence ID" value="CAE5968095.1"/>
    <property type="molecule type" value="Genomic_DNA"/>
</dbReference>
<dbReference type="FunFam" id="3.30.710.10:FF:000230">
    <property type="entry name" value="SKP1-like protein 7"/>
    <property type="match status" value="1"/>
</dbReference>
<comment type="similarity">
    <text evidence="3 6">Belongs to the SKP1 family.</text>
</comment>
<feature type="domain" description="SKP1 component dimerisation" evidence="7">
    <location>
        <begin position="103"/>
        <end position="150"/>
    </location>
</feature>
<evidence type="ECO:0000259" key="8">
    <source>
        <dbReference type="Pfam" id="PF03931"/>
    </source>
</evidence>
<dbReference type="GO" id="GO:0009867">
    <property type="term" value="P:jasmonic acid mediated signaling pathway"/>
    <property type="evidence" value="ECO:0007669"/>
    <property type="project" value="UniProtKB-ARBA"/>
</dbReference>
<evidence type="ECO:0000256" key="2">
    <source>
        <dbReference type="ARBA" id="ARBA00004906"/>
    </source>
</evidence>
<protein>
    <recommendedName>
        <fullName evidence="6">SKP1-like protein</fullName>
    </recommendedName>
</protein>
<keyword evidence="4 6" id="KW-0833">Ubl conjugation pathway</keyword>
<name>A0A8S1ZWH8_ARAAE</name>
<comment type="subcellular location">
    <subcellularLocation>
        <location evidence="1">Nucleus</location>
    </subcellularLocation>
</comment>
<dbReference type="PIRSF" id="PIRSF028729">
    <property type="entry name" value="E3_ubiquit_lig_SCF_Skp"/>
    <property type="match status" value="1"/>
</dbReference>
<dbReference type="Pfam" id="PF03931">
    <property type="entry name" value="Skp1_POZ"/>
    <property type="match status" value="1"/>
</dbReference>
<feature type="domain" description="SKP1 component POZ" evidence="8">
    <location>
        <begin position="4"/>
        <end position="64"/>
    </location>
</feature>
<evidence type="ECO:0000256" key="3">
    <source>
        <dbReference type="ARBA" id="ARBA00009993"/>
    </source>
</evidence>
<dbReference type="InterPro" id="IPR016897">
    <property type="entry name" value="SKP1"/>
</dbReference>
<dbReference type="InterPro" id="IPR016072">
    <property type="entry name" value="Skp1_comp_dimer"/>
</dbReference>
<dbReference type="GO" id="GO:0005634">
    <property type="term" value="C:nucleus"/>
    <property type="evidence" value="ECO:0007669"/>
    <property type="project" value="UniProtKB-SubCell"/>
</dbReference>
<evidence type="ECO:0000256" key="4">
    <source>
        <dbReference type="ARBA" id="ARBA00022786"/>
    </source>
</evidence>
<keyword evidence="5" id="KW-0539">Nucleus</keyword>
<keyword evidence="10" id="KW-1185">Reference proteome</keyword>
<dbReference type="InterPro" id="IPR011333">
    <property type="entry name" value="SKP1/BTB/POZ_sf"/>
</dbReference>
<evidence type="ECO:0000259" key="7">
    <source>
        <dbReference type="Pfam" id="PF01466"/>
    </source>
</evidence>
<organism evidence="9 10">
    <name type="scientific">Arabidopsis arenosa</name>
    <name type="common">Sand rock-cress</name>
    <name type="synonym">Cardaminopsis arenosa</name>
    <dbReference type="NCBI Taxonomy" id="38785"/>
    <lineage>
        <taxon>Eukaryota</taxon>
        <taxon>Viridiplantae</taxon>
        <taxon>Streptophyta</taxon>
        <taxon>Embryophyta</taxon>
        <taxon>Tracheophyta</taxon>
        <taxon>Spermatophyta</taxon>
        <taxon>Magnoliopsida</taxon>
        <taxon>eudicotyledons</taxon>
        <taxon>Gunneridae</taxon>
        <taxon>Pentapetalae</taxon>
        <taxon>rosids</taxon>
        <taxon>malvids</taxon>
        <taxon>Brassicales</taxon>
        <taxon>Brassicaceae</taxon>
        <taxon>Camelineae</taxon>
        <taxon>Arabidopsis</taxon>
    </lineage>
</organism>
<comment type="subunit">
    <text evidence="6">Part of a SCF (SKP1-cullin-F-box) protein ligase complex.</text>
</comment>
<comment type="function">
    <text evidence="6">Involved in ubiquitination and subsequent proteasomal degradation of target proteins. Together with CUL1, RBX1 and a F-box protein, it forms a SCF E3 ubiquitin ligase complex. The functional specificity of this complex depends on the type of F-box protein. In the SCF complex, it serves as an adapter that links the F-box protein to CUL1.</text>
</comment>
<dbReference type="Gene3D" id="3.30.710.10">
    <property type="entry name" value="Potassium Channel Kv1.1, Chain A"/>
    <property type="match status" value="1"/>
</dbReference>
<evidence type="ECO:0000313" key="9">
    <source>
        <dbReference type="EMBL" id="CAE5968095.1"/>
    </source>
</evidence>
<evidence type="ECO:0000256" key="1">
    <source>
        <dbReference type="ARBA" id="ARBA00004123"/>
    </source>
</evidence>
<reference evidence="9" key="1">
    <citation type="submission" date="2021-01" db="EMBL/GenBank/DDBJ databases">
        <authorList>
            <person name="Bezrukov I."/>
        </authorList>
    </citation>
    <scope>NUCLEOTIDE SEQUENCE</scope>
</reference>
<dbReference type="SUPFAM" id="SSF54695">
    <property type="entry name" value="POZ domain"/>
    <property type="match status" value="1"/>
</dbReference>
<dbReference type="CDD" id="cd18322">
    <property type="entry name" value="BTB_POZ_SKP1"/>
    <property type="match status" value="1"/>
</dbReference>
<evidence type="ECO:0000313" key="10">
    <source>
        <dbReference type="Proteomes" id="UP000682877"/>
    </source>
</evidence>
<dbReference type="InterPro" id="IPR016073">
    <property type="entry name" value="Skp1_comp_POZ"/>
</dbReference>
<dbReference type="InterPro" id="IPR036296">
    <property type="entry name" value="SKP1-like_dim_sf"/>
</dbReference>
<dbReference type="Proteomes" id="UP000682877">
    <property type="component" value="Chromosome 3"/>
</dbReference>
<sequence>MSTNKITLTSSDSHSFEIEKDVACQSQFIAGMIEEDCTDNGIPVPNVTGKILSMVVEYLKKHHVGDANPSTDEDLKKWDAHFMQIDQSTIFDLILAANHLNIKSLIDLTCQTVADMIKDETPNQIRERFNIENDYTPEEEKAVLKDYQKAFE</sequence>
<proteinExistence type="inferred from homology"/>
<evidence type="ECO:0000256" key="6">
    <source>
        <dbReference type="PIRNR" id="PIRNR028729"/>
    </source>
</evidence>
<dbReference type="PANTHER" id="PTHR11165">
    <property type="entry name" value="SKP1"/>
    <property type="match status" value="1"/>
</dbReference>
<dbReference type="SMART" id="SM00512">
    <property type="entry name" value="Skp1"/>
    <property type="match status" value="1"/>
</dbReference>
<dbReference type="GO" id="GO:0006511">
    <property type="term" value="P:ubiquitin-dependent protein catabolic process"/>
    <property type="evidence" value="ECO:0007669"/>
    <property type="project" value="InterPro"/>
</dbReference>
<dbReference type="Pfam" id="PF01466">
    <property type="entry name" value="Skp1"/>
    <property type="match status" value="1"/>
</dbReference>
<dbReference type="GO" id="GO:0016567">
    <property type="term" value="P:protein ubiquitination"/>
    <property type="evidence" value="ECO:0007669"/>
    <property type="project" value="UniProtKB-UniRule"/>
</dbReference>
<dbReference type="AlphaFoldDB" id="A0A8S1ZWH8"/>
<dbReference type="SUPFAM" id="SSF81382">
    <property type="entry name" value="Skp1 dimerisation domain-like"/>
    <property type="match status" value="1"/>
</dbReference>
<accession>A0A8S1ZWH8</accession>
<gene>
    <name evidence="9" type="ORF">AARE701A_LOCUS7826</name>
</gene>
<dbReference type="InterPro" id="IPR001232">
    <property type="entry name" value="SKP1-like"/>
</dbReference>